<dbReference type="Proteomes" id="UP001060170">
    <property type="component" value="Chromosome 6"/>
</dbReference>
<keyword evidence="2" id="KW-1185">Reference proteome</keyword>
<organism evidence="1 2">
    <name type="scientific">Puccinia striiformis f. sp. tritici</name>
    <dbReference type="NCBI Taxonomy" id="168172"/>
    <lineage>
        <taxon>Eukaryota</taxon>
        <taxon>Fungi</taxon>
        <taxon>Dikarya</taxon>
        <taxon>Basidiomycota</taxon>
        <taxon>Pucciniomycotina</taxon>
        <taxon>Pucciniomycetes</taxon>
        <taxon>Pucciniales</taxon>
        <taxon>Pucciniaceae</taxon>
        <taxon>Puccinia</taxon>
    </lineage>
</organism>
<evidence type="ECO:0000313" key="1">
    <source>
        <dbReference type="EMBL" id="KAI7953619.1"/>
    </source>
</evidence>
<reference evidence="1 2" key="3">
    <citation type="journal article" date="2022" name="Microbiol. Spectr.">
        <title>Folding features and dynamics of 3D genome architecture in plant fungal pathogens.</title>
        <authorList>
            <person name="Xia C."/>
        </authorList>
    </citation>
    <scope>NUCLEOTIDE SEQUENCE [LARGE SCALE GENOMIC DNA]</scope>
    <source>
        <strain evidence="1 2">93-210</strain>
    </source>
</reference>
<comment type="caution">
    <text evidence="1">The sequence shown here is derived from an EMBL/GenBank/DDBJ whole genome shotgun (WGS) entry which is preliminary data.</text>
</comment>
<protein>
    <submittedName>
        <fullName evidence="1">Uncharacterized protein</fullName>
    </submittedName>
</protein>
<sequence>MVKKSMQQGGERIEEEEEERQVESEVGEEDPTSTSAEAAKNTLLRRSTRATSKTPAETSIGKEPKKTTKKGKEQASSALKQAEKPDEERTHAKVTALLIHHLANDLVNTERELARQTENQSNKRTNLATVLDLAVKALLAGDTAQANRLFDFCAAFGAEAKEKRNELGEERMASIGTSYTLVVGPKDTGKTKRFEPIGITGIDGPGQENILPGGITFNDNARPSSDDIGFIPHFEKNLRDLHGLLPLTIFNATWQAKAINHHTSHGTKKSKAEDTGKDKTKYSGLPYPDQYTQSYANWSMNYQGFLDALFKVCKYIKFAGWVTIHKSHCDRLIKTDGFMTGLRYDIHVRFNTFTRRIVMEDGSQSIANISIFNETREKDGIRQVLVNRSKGRRQTQGDEGPVDRTTNKRPSNHPNNQPLDKTSVKPQRPTAIGATDSTHVTMTETERMSEEEMLTTEIVETTAEGKVITRKEY</sequence>
<evidence type="ECO:0000313" key="2">
    <source>
        <dbReference type="Proteomes" id="UP001060170"/>
    </source>
</evidence>
<accession>A0ACC0EHN1</accession>
<gene>
    <name evidence="1" type="ORF">MJO28_006166</name>
</gene>
<dbReference type="EMBL" id="CM045870">
    <property type="protein sequence ID" value="KAI7953619.1"/>
    <property type="molecule type" value="Genomic_DNA"/>
</dbReference>
<proteinExistence type="predicted"/>
<reference evidence="2" key="2">
    <citation type="journal article" date="2018" name="Mol. Plant Microbe Interact.">
        <title>Genome sequence resources for the wheat stripe rust pathogen (Puccinia striiformis f. sp. tritici) and the barley stripe rust pathogen (Puccinia striiformis f. sp. hordei).</title>
        <authorList>
            <person name="Xia C."/>
            <person name="Wang M."/>
            <person name="Yin C."/>
            <person name="Cornejo O.E."/>
            <person name="Hulbert S.H."/>
            <person name="Chen X."/>
        </authorList>
    </citation>
    <scope>NUCLEOTIDE SEQUENCE [LARGE SCALE GENOMIC DNA]</scope>
    <source>
        <strain evidence="2">93-210</strain>
    </source>
</reference>
<name>A0ACC0EHN1_9BASI</name>
<reference evidence="2" key="1">
    <citation type="journal article" date="2018" name="BMC Genomics">
        <title>Genomic insights into host adaptation between the wheat stripe rust pathogen (Puccinia striiformis f. sp. tritici) and the barley stripe rust pathogen (Puccinia striiformis f. sp. hordei).</title>
        <authorList>
            <person name="Xia C."/>
            <person name="Wang M."/>
            <person name="Yin C."/>
            <person name="Cornejo O.E."/>
            <person name="Hulbert S.H."/>
            <person name="Chen X."/>
        </authorList>
    </citation>
    <scope>NUCLEOTIDE SEQUENCE [LARGE SCALE GENOMIC DNA]</scope>
    <source>
        <strain evidence="2">93-210</strain>
    </source>
</reference>